<dbReference type="PANTHER" id="PTHR43685">
    <property type="entry name" value="GLYCOSYLTRANSFERASE"/>
    <property type="match status" value="1"/>
</dbReference>
<organism evidence="2 3">
    <name type="scientific">Belliella kenyensis</name>
    <dbReference type="NCBI Taxonomy" id="1472724"/>
    <lineage>
        <taxon>Bacteria</taxon>
        <taxon>Pseudomonadati</taxon>
        <taxon>Bacteroidota</taxon>
        <taxon>Cytophagia</taxon>
        <taxon>Cytophagales</taxon>
        <taxon>Cyclobacteriaceae</taxon>
        <taxon>Belliella</taxon>
    </lineage>
</organism>
<dbReference type="Pfam" id="PF00535">
    <property type="entry name" value="Glycos_transf_2"/>
    <property type="match status" value="1"/>
</dbReference>
<evidence type="ECO:0000259" key="1">
    <source>
        <dbReference type="Pfam" id="PF00535"/>
    </source>
</evidence>
<protein>
    <submittedName>
        <fullName evidence="2">Glycosyltransferase family 2 protein</fullName>
    </submittedName>
</protein>
<dbReference type="Proteomes" id="UP001595766">
    <property type="component" value="Unassembled WGS sequence"/>
</dbReference>
<accession>A0ABV8ERG7</accession>
<dbReference type="EMBL" id="JBHSAV010000059">
    <property type="protein sequence ID" value="MFC3977738.1"/>
    <property type="molecule type" value="Genomic_DNA"/>
</dbReference>
<comment type="caution">
    <text evidence="2">The sequence shown here is derived from an EMBL/GenBank/DDBJ whole genome shotgun (WGS) entry which is preliminary data.</text>
</comment>
<dbReference type="Gene3D" id="3.90.550.10">
    <property type="entry name" value="Spore Coat Polysaccharide Biosynthesis Protein SpsA, Chain A"/>
    <property type="match status" value="1"/>
</dbReference>
<proteinExistence type="predicted"/>
<dbReference type="PANTHER" id="PTHR43685:SF2">
    <property type="entry name" value="GLYCOSYLTRANSFERASE 2-LIKE DOMAIN-CONTAINING PROTEIN"/>
    <property type="match status" value="1"/>
</dbReference>
<dbReference type="InterPro" id="IPR029044">
    <property type="entry name" value="Nucleotide-diphossugar_trans"/>
</dbReference>
<dbReference type="RefSeq" id="WP_241294687.1">
    <property type="nucleotide sequence ID" value="NZ_JAKZGR010000007.1"/>
</dbReference>
<evidence type="ECO:0000313" key="3">
    <source>
        <dbReference type="Proteomes" id="UP001595766"/>
    </source>
</evidence>
<dbReference type="CDD" id="cd00761">
    <property type="entry name" value="Glyco_tranf_GTA_type"/>
    <property type="match status" value="1"/>
</dbReference>
<sequence length="289" mass="33731">MVAPFFSIIVPTFNRIEFLKDAIDSVLSQDFNDWELIIIDDCSNDGTGDFLNQKNYDNRIKYIINQNNIGAAGSRNIGINLAKGKFIVFLDSDNILDSEYLTKFKNSIKSEPYAQIFWCGVVREISLSNRKVLLEYHLWEPDPNDIFFYLKAIKTSTGRGLIINRISLLEVGLFDESLPAAEDTELLIRLFRVCRFFVIKEYLYFAKIHDGERLSTNFKKQAQAYDLIIEKHSGFFKENKKHSGRFYRKAANYHFKSGSKVNAFKYIFSGIKINCFDFKYYPYLIKFLF</sequence>
<keyword evidence="3" id="KW-1185">Reference proteome</keyword>
<feature type="domain" description="Glycosyltransferase 2-like" evidence="1">
    <location>
        <begin position="7"/>
        <end position="148"/>
    </location>
</feature>
<evidence type="ECO:0000313" key="2">
    <source>
        <dbReference type="EMBL" id="MFC3977738.1"/>
    </source>
</evidence>
<dbReference type="InterPro" id="IPR050834">
    <property type="entry name" value="Glycosyltransf_2"/>
</dbReference>
<name>A0ABV8ERG7_9BACT</name>
<gene>
    <name evidence="2" type="ORF">ACFOUP_15225</name>
</gene>
<dbReference type="SUPFAM" id="SSF53448">
    <property type="entry name" value="Nucleotide-diphospho-sugar transferases"/>
    <property type="match status" value="1"/>
</dbReference>
<reference evidence="3" key="1">
    <citation type="journal article" date="2019" name="Int. J. Syst. Evol. Microbiol.">
        <title>The Global Catalogue of Microorganisms (GCM) 10K type strain sequencing project: providing services to taxonomists for standard genome sequencing and annotation.</title>
        <authorList>
            <consortium name="The Broad Institute Genomics Platform"/>
            <consortium name="The Broad Institute Genome Sequencing Center for Infectious Disease"/>
            <person name="Wu L."/>
            <person name="Ma J."/>
        </authorList>
    </citation>
    <scope>NUCLEOTIDE SEQUENCE [LARGE SCALE GENOMIC DNA]</scope>
    <source>
        <strain evidence="3">CECT 8551</strain>
    </source>
</reference>
<dbReference type="InterPro" id="IPR001173">
    <property type="entry name" value="Glyco_trans_2-like"/>
</dbReference>